<evidence type="ECO:0000313" key="2">
    <source>
        <dbReference type="EMBL" id="GIY86970.1"/>
    </source>
</evidence>
<accession>A0AAV4WZ19</accession>
<gene>
    <name evidence="2" type="ORF">CDAR_290071</name>
</gene>
<organism evidence="2 3">
    <name type="scientific">Caerostris darwini</name>
    <dbReference type="NCBI Taxonomy" id="1538125"/>
    <lineage>
        <taxon>Eukaryota</taxon>
        <taxon>Metazoa</taxon>
        <taxon>Ecdysozoa</taxon>
        <taxon>Arthropoda</taxon>
        <taxon>Chelicerata</taxon>
        <taxon>Arachnida</taxon>
        <taxon>Araneae</taxon>
        <taxon>Araneomorphae</taxon>
        <taxon>Entelegynae</taxon>
        <taxon>Araneoidea</taxon>
        <taxon>Araneidae</taxon>
        <taxon>Caerostris</taxon>
    </lineage>
</organism>
<name>A0AAV4WZ19_9ARAC</name>
<protein>
    <submittedName>
        <fullName evidence="2">Uncharacterized protein</fullName>
    </submittedName>
</protein>
<feature type="compositionally biased region" description="Acidic residues" evidence="1">
    <location>
        <begin position="32"/>
        <end position="47"/>
    </location>
</feature>
<proteinExistence type="predicted"/>
<evidence type="ECO:0000313" key="3">
    <source>
        <dbReference type="Proteomes" id="UP001054837"/>
    </source>
</evidence>
<dbReference type="AlphaFoldDB" id="A0AAV4WZ19"/>
<dbReference type="Proteomes" id="UP001054837">
    <property type="component" value="Unassembled WGS sequence"/>
</dbReference>
<evidence type="ECO:0000256" key="1">
    <source>
        <dbReference type="SAM" id="MobiDB-lite"/>
    </source>
</evidence>
<sequence length="112" mass="12972">MDDWFWFQTHLNVFIIDSIEIKNQQDKHPASEEEEDLASNPEVEEEAGMLRQQARPQVEVAYLSKTCPILNTAGRTVMNRKKKTSKKKVSCFSKPAVSDTATVRKRYRTGRR</sequence>
<keyword evidence="3" id="KW-1185">Reference proteome</keyword>
<feature type="region of interest" description="Disordered" evidence="1">
    <location>
        <begin position="24"/>
        <end position="51"/>
    </location>
</feature>
<comment type="caution">
    <text evidence="2">The sequence shown here is derived from an EMBL/GenBank/DDBJ whole genome shotgun (WGS) entry which is preliminary data.</text>
</comment>
<reference evidence="2 3" key="1">
    <citation type="submission" date="2021-06" db="EMBL/GenBank/DDBJ databases">
        <title>Caerostris darwini draft genome.</title>
        <authorList>
            <person name="Kono N."/>
            <person name="Arakawa K."/>
        </authorList>
    </citation>
    <scope>NUCLEOTIDE SEQUENCE [LARGE SCALE GENOMIC DNA]</scope>
</reference>
<dbReference type="EMBL" id="BPLQ01015260">
    <property type="protein sequence ID" value="GIY86970.1"/>
    <property type="molecule type" value="Genomic_DNA"/>
</dbReference>